<dbReference type="OrthoDB" id="774557at2759"/>
<dbReference type="AlphaFoldDB" id="H0H2R9"/>
<keyword evidence="3" id="KW-1185">Reference proteome</keyword>
<dbReference type="InterPro" id="IPR029005">
    <property type="entry name" value="LIM-bd/SEUSS"/>
</dbReference>
<feature type="compositionally biased region" description="Polar residues" evidence="1">
    <location>
        <begin position="109"/>
        <end position="123"/>
    </location>
</feature>
<dbReference type="Pfam" id="PF01803">
    <property type="entry name" value="LIM_bind"/>
    <property type="match status" value="1"/>
</dbReference>
<dbReference type="EMBL" id="AGVY01000397">
    <property type="protein sequence ID" value="EHM99644.1"/>
    <property type="molecule type" value="Genomic_DNA"/>
</dbReference>
<feature type="compositionally biased region" description="Polar residues" evidence="1">
    <location>
        <begin position="499"/>
        <end position="532"/>
    </location>
</feature>
<name>H0H2R9_SACCK</name>
<organism evidence="2 3">
    <name type="scientific">Saccharomyces cerevisiae x Saccharomyces kudriavzevii (strain VIN7)</name>
    <name type="common">Yeast</name>
    <dbReference type="NCBI Taxonomy" id="1095631"/>
    <lineage>
        <taxon>Eukaryota</taxon>
        <taxon>Fungi</taxon>
        <taxon>Dikarya</taxon>
        <taxon>Ascomycota</taxon>
        <taxon>Saccharomycotina</taxon>
        <taxon>Saccharomycetes</taxon>
        <taxon>Saccharomycetales</taxon>
        <taxon>Saccharomycetaceae</taxon>
        <taxon>Saccharomyces</taxon>
    </lineage>
</organism>
<protein>
    <submittedName>
        <fullName evidence="2">YDL233W-like protein</fullName>
    </submittedName>
</protein>
<feature type="compositionally biased region" description="Polar residues" evidence="1">
    <location>
        <begin position="133"/>
        <end position="155"/>
    </location>
</feature>
<evidence type="ECO:0000313" key="3">
    <source>
        <dbReference type="Proteomes" id="UP000009009"/>
    </source>
</evidence>
<dbReference type="Proteomes" id="UP000009009">
    <property type="component" value="Unassembled WGS sequence"/>
</dbReference>
<sequence>MNRIYKSQSDELTESSQRSFQNAPLLIYNGSLPHLLCLSLSDFFSHLVGLPASAKNIDCRAEQCRQHLIMAMRWKEKPKDICIMYQGPPQPPPQSVPMPYIVNNNTHYPNGNVSFPPTAQQGIPPTAYPQQVPFPSQPQGGQFSQASPDQQVFNQPPQVTQPYHNTAQNANVTGCANSGTLPVYTPVTSFPQPIAPAATATTPLPQHISQTSLPMLRVPYHIRKYLSNLAMLKLYEIINDINMAMGKISLLSFWTELISGIFTPDAVVRYSKKSLTDYREFEFVIPVLPVICSTLGRFGIVRMEMKVLQLKTQVLSNSTIFFNCPRVSFVYYYPDGSYVTHFAQMKGAFDLDLKINWLDISMHSFVPNIEWNAVERLLSDQTKSPEIERILSKLKQEDASDQGNAFAENSGTNIPRNFEVITQLRSYFDVFGNVSVFGTQEGLMRVMQISTVMSTLKNLRKFQIEQNIDSPVTALSAYVDSGKNDIGSEPVHTKRRRNSGVSPHTTTSGPGSNLNTNNDELSTSDANETNNDVTKKKMKF</sequence>
<dbReference type="PANTHER" id="PTHR10378">
    <property type="entry name" value="LIM DOMAIN-BINDING PROTEIN"/>
    <property type="match status" value="1"/>
</dbReference>
<reference evidence="2 3" key="1">
    <citation type="journal article" date="2012" name="FEMS Yeast Res.">
        <title>The genome sequence of the wine yeast VIN7 reveals an allotriploid hybrid genome with Saccharomyces cerevisiae and Saccharomyces kudriavzevii origins.</title>
        <authorList>
            <person name="Borneman A.R."/>
            <person name="Desany B.A."/>
            <person name="Riches D."/>
            <person name="Affourtit J.P."/>
            <person name="Forgan A.H."/>
            <person name="Pretorius I.S."/>
            <person name="Egholm M."/>
            <person name="Chambers P.J."/>
        </authorList>
    </citation>
    <scope>NUCLEOTIDE SEQUENCE [LARGE SCALE GENOMIC DNA]</scope>
    <source>
        <strain evidence="2 3">VIN7</strain>
    </source>
</reference>
<dbReference type="PhylomeDB" id="H0H2R9"/>
<dbReference type="HOGENOM" id="CLU_597380_0_0_1"/>
<proteinExistence type="predicted"/>
<accession>H0H2R9</accession>
<evidence type="ECO:0000313" key="2">
    <source>
        <dbReference type="EMBL" id="EHM99644.1"/>
    </source>
</evidence>
<feature type="region of interest" description="Disordered" evidence="1">
    <location>
        <begin position="109"/>
        <end position="155"/>
    </location>
</feature>
<comment type="caution">
    <text evidence="2">The sequence shown here is derived from an EMBL/GenBank/DDBJ whole genome shotgun (WGS) entry which is preliminary data.</text>
</comment>
<feature type="region of interest" description="Disordered" evidence="1">
    <location>
        <begin position="483"/>
        <end position="540"/>
    </location>
</feature>
<evidence type="ECO:0000256" key="1">
    <source>
        <dbReference type="SAM" id="MobiDB-lite"/>
    </source>
</evidence>
<gene>
    <name evidence="2" type="ORF">VIN7_10657</name>
</gene>